<gene>
    <name evidence="3" type="ORF">FHW18_004739</name>
</gene>
<evidence type="ECO:0000259" key="2">
    <source>
        <dbReference type="SMART" id="SM01007"/>
    </source>
</evidence>
<feature type="domain" description="Class II aldolase/adducin N-terminal" evidence="2">
    <location>
        <begin position="33"/>
        <end position="212"/>
    </location>
</feature>
<dbReference type="Gene3D" id="3.40.225.10">
    <property type="entry name" value="Class II aldolase/adducin N-terminal domain"/>
    <property type="match status" value="1"/>
</dbReference>
<dbReference type="EMBL" id="JACBYR010000002">
    <property type="protein sequence ID" value="NYE85432.1"/>
    <property type="molecule type" value="Genomic_DNA"/>
</dbReference>
<dbReference type="SMART" id="SM01007">
    <property type="entry name" value="Aldolase_II"/>
    <property type="match status" value="1"/>
</dbReference>
<dbReference type="GO" id="GO:0051015">
    <property type="term" value="F:actin filament binding"/>
    <property type="evidence" value="ECO:0007669"/>
    <property type="project" value="TreeGrafter"/>
</dbReference>
<organism evidence="3 4">
    <name type="scientific">Pigmentiphaga litoralis</name>
    <dbReference type="NCBI Taxonomy" id="516702"/>
    <lineage>
        <taxon>Bacteria</taxon>
        <taxon>Pseudomonadati</taxon>
        <taxon>Pseudomonadota</taxon>
        <taxon>Betaproteobacteria</taxon>
        <taxon>Burkholderiales</taxon>
        <taxon>Alcaligenaceae</taxon>
        <taxon>Pigmentiphaga</taxon>
    </lineage>
</organism>
<evidence type="ECO:0000256" key="1">
    <source>
        <dbReference type="ARBA" id="ARBA00037961"/>
    </source>
</evidence>
<dbReference type="RefSeq" id="WP_179589383.1">
    <property type="nucleotide sequence ID" value="NZ_JACBYR010000002.1"/>
</dbReference>
<dbReference type="PANTHER" id="PTHR10672">
    <property type="entry name" value="ADDUCIN"/>
    <property type="match status" value="1"/>
</dbReference>
<evidence type="ECO:0000313" key="3">
    <source>
        <dbReference type="EMBL" id="NYE85432.1"/>
    </source>
</evidence>
<dbReference type="SUPFAM" id="SSF53639">
    <property type="entry name" value="AraD/HMP-PK domain-like"/>
    <property type="match status" value="1"/>
</dbReference>
<dbReference type="AlphaFoldDB" id="A0A7Y9IYN4"/>
<dbReference type="Pfam" id="PF00596">
    <property type="entry name" value="Aldolase_II"/>
    <property type="match status" value="1"/>
</dbReference>
<accession>A0A7Y9IYN4</accession>
<dbReference type="InterPro" id="IPR036409">
    <property type="entry name" value="Aldolase_II/adducin_N_sf"/>
</dbReference>
<dbReference type="InterPro" id="IPR001303">
    <property type="entry name" value="Aldolase_II/adducin_N"/>
</dbReference>
<name>A0A7Y9IYN4_9BURK</name>
<dbReference type="NCBIfam" id="NF005451">
    <property type="entry name" value="PRK07044.1"/>
    <property type="match status" value="1"/>
</dbReference>
<proteinExistence type="inferred from homology"/>
<comment type="similarity">
    <text evidence="1">Belongs to the aldolase class II family.</text>
</comment>
<evidence type="ECO:0000313" key="4">
    <source>
        <dbReference type="Proteomes" id="UP000542125"/>
    </source>
</evidence>
<dbReference type="InterPro" id="IPR051017">
    <property type="entry name" value="Aldolase-II_Adducin_sf"/>
</dbReference>
<dbReference type="GO" id="GO:0005856">
    <property type="term" value="C:cytoskeleton"/>
    <property type="evidence" value="ECO:0007669"/>
    <property type="project" value="TreeGrafter"/>
</dbReference>
<dbReference type="Proteomes" id="UP000542125">
    <property type="component" value="Unassembled WGS sequence"/>
</dbReference>
<reference evidence="3 4" key="1">
    <citation type="submission" date="2020-07" db="EMBL/GenBank/DDBJ databases">
        <title>Genomic Encyclopedia of Type Strains, Phase IV (KMG-V): Genome sequencing to study the core and pangenomes of soil and plant-associated prokaryotes.</title>
        <authorList>
            <person name="Whitman W."/>
        </authorList>
    </citation>
    <scope>NUCLEOTIDE SEQUENCE [LARGE SCALE GENOMIC DNA]</scope>
    <source>
        <strain evidence="3 4">SAS40</strain>
    </source>
</reference>
<comment type="caution">
    <text evidence="3">The sequence shown here is derived from an EMBL/GenBank/DDBJ whole genome shotgun (WGS) entry which is preliminary data.</text>
</comment>
<protein>
    <submittedName>
        <fullName evidence="3">Ribulose-5-phosphate 4-epimerase/fuculose-1-phosphate aldolase</fullName>
    </submittedName>
</protein>
<sequence length="266" mass="29551">MPTERADDVQRNELFFCPAPLADCSAAEWQARVELSACYRLMALAGITDLTYNHLSARVPDAPDQYLIKSEHLFFDEVTASSLLKYDLAGTKLSGEGQVSTGGLVIHAGILETRHDVQAVFHTHTPANIAVSAQRWGLLPISQHSTRFFNRVAYHDSNGFEFNVDGRGALRDSLGDKFVMVLRNHGLLIAGRNVPEAFYKHHFMEMACASQVAALSAGLDNLVIVPDEVAEHAALQIERKGIVDANQRDWKASIRYLDRMAPEYRT</sequence>
<keyword evidence="4" id="KW-1185">Reference proteome</keyword>
<dbReference type="PANTHER" id="PTHR10672:SF3">
    <property type="entry name" value="PROTEIN HU-LI TAI SHAO"/>
    <property type="match status" value="1"/>
</dbReference>